<protein>
    <submittedName>
        <fullName evidence="1 2">Dwil\GK21198-PA-like protein</fullName>
    </submittedName>
</protein>
<dbReference type="STRING" id="74873.A0A084WAS8"/>
<evidence type="ECO:0000313" key="3">
    <source>
        <dbReference type="Proteomes" id="UP000030765"/>
    </source>
</evidence>
<evidence type="ECO:0000313" key="1">
    <source>
        <dbReference type="EMBL" id="KFB47322.1"/>
    </source>
</evidence>
<accession>A0A084WAS8</accession>
<dbReference type="Proteomes" id="UP000030765">
    <property type="component" value="Unassembled WGS sequence"/>
</dbReference>
<sequence>MLNARAGVAIQRIQQWMSSVQLQLVLQKTELVAFHSQHSSLHELAKISAKKAVSVFQSLNRIISNRRAPRSSIKRIFVSVMENIFRNGTPVTCAFSNVSYDAECVIAGVVSIHLVIHEDARCYEHRREMKAETMTIWQEQWNAAEHGHYTRECIPHITRSSRKHGEVNRHHTQILSGFGFLRAYQHRVGNAESPTCPTEREAEDDVLRIYPRFDEERRPLRRADGSYPTLRELCDDMCASEVVWQAACSTTRNIKTRLQQSWNRETPMPSRRRQ</sequence>
<gene>
    <name evidence="1" type="ORF">ZHAS_00015357</name>
</gene>
<keyword evidence="3" id="KW-1185">Reference proteome</keyword>
<dbReference type="EnsemblMetazoa" id="ASIC015357-RA">
    <property type="protein sequence ID" value="ASIC015357-PA"/>
    <property type="gene ID" value="ASIC015357"/>
</dbReference>
<dbReference type="AlphaFoldDB" id="A0A084WAS8"/>
<name>A0A084WAS8_ANOSI</name>
<evidence type="ECO:0000313" key="2">
    <source>
        <dbReference type="EnsemblMetazoa" id="ASIC015357-PA"/>
    </source>
</evidence>
<proteinExistence type="predicted"/>
<dbReference type="OrthoDB" id="7744496at2759"/>
<dbReference type="EMBL" id="ATLV01022262">
    <property type="status" value="NOT_ANNOTATED_CDS"/>
    <property type="molecule type" value="Genomic_DNA"/>
</dbReference>
<reference evidence="1 3" key="1">
    <citation type="journal article" date="2014" name="BMC Genomics">
        <title>Genome sequence of Anopheles sinensis provides insight into genetics basis of mosquito competence for malaria parasites.</title>
        <authorList>
            <person name="Zhou D."/>
            <person name="Zhang D."/>
            <person name="Ding G."/>
            <person name="Shi L."/>
            <person name="Hou Q."/>
            <person name="Ye Y."/>
            <person name="Xu Y."/>
            <person name="Zhou H."/>
            <person name="Xiong C."/>
            <person name="Li S."/>
            <person name="Yu J."/>
            <person name="Hong S."/>
            <person name="Yu X."/>
            <person name="Zou P."/>
            <person name="Chen C."/>
            <person name="Chang X."/>
            <person name="Wang W."/>
            <person name="Lv Y."/>
            <person name="Sun Y."/>
            <person name="Ma L."/>
            <person name="Shen B."/>
            <person name="Zhu C."/>
        </authorList>
    </citation>
    <scope>NUCLEOTIDE SEQUENCE [LARGE SCALE GENOMIC DNA]</scope>
</reference>
<organism evidence="1">
    <name type="scientific">Anopheles sinensis</name>
    <name type="common">Mosquito</name>
    <dbReference type="NCBI Taxonomy" id="74873"/>
    <lineage>
        <taxon>Eukaryota</taxon>
        <taxon>Metazoa</taxon>
        <taxon>Ecdysozoa</taxon>
        <taxon>Arthropoda</taxon>
        <taxon>Hexapoda</taxon>
        <taxon>Insecta</taxon>
        <taxon>Pterygota</taxon>
        <taxon>Neoptera</taxon>
        <taxon>Endopterygota</taxon>
        <taxon>Diptera</taxon>
        <taxon>Nematocera</taxon>
        <taxon>Culicoidea</taxon>
        <taxon>Culicidae</taxon>
        <taxon>Anophelinae</taxon>
        <taxon>Anopheles</taxon>
    </lineage>
</organism>
<dbReference type="VEuPathDB" id="VectorBase:ASIS012088"/>
<dbReference type="EMBL" id="KE525330">
    <property type="protein sequence ID" value="KFB47322.1"/>
    <property type="molecule type" value="Genomic_DNA"/>
</dbReference>
<dbReference type="VEuPathDB" id="VectorBase:ASIC015357"/>
<reference evidence="2" key="2">
    <citation type="submission" date="2020-05" db="UniProtKB">
        <authorList>
            <consortium name="EnsemblMetazoa"/>
        </authorList>
    </citation>
    <scope>IDENTIFICATION</scope>
</reference>